<feature type="domain" description="DUF4367" evidence="3">
    <location>
        <begin position="100"/>
        <end position="201"/>
    </location>
</feature>
<sequence length="387" mass="44710">MEKDLKKIKDQMHDEELAGFVFTNEMKRNVISKIEMKNKKGGLLKLKKWVPVVITAAFLVVSSAGIYKLTGMDSPPQNAGPSVETPPGEKEEKKPELIPPAYVPEGYIFKHTRTKDETYEHVYVNEEDNEEYFSYRMQKDQPDFSSASPSNIPLALNLQGSLFKGDEMNTALVWEDEGYYQIVEQEGDMAEVDFLKIVDSIIAEKGFDSYLKEDIAELEGQLAEENQESETTQQKDEVNNSAVEDEGTEIEEETSEPSLAENEAIALLKKFYQTEDEILSHFGDEYKHPSYQTKEQFYQEFTGFMTRNLVEKLYHYRLDERDDGLYHLPMDGFITYKEGKPYQFKKEENGQYILTQNFNSDMHGKGTFYATFTYQNGKWIITDHGNR</sequence>
<feature type="region of interest" description="Disordered" evidence="1">
    <location>
        <begin position="223"/>
        <end position="259"/>
    </location>
</feature>
<dbReference type="InterPro" id="IPR025377">
    <property type="entry name" value="DUF4367"/>
</dbReference>
<organism evidence="4 5">
    <name type="scientific">Cytobacillus oceanisediminis</name>
    <dbReference type="NCBI Taxonomy" id="665099"/>
    <lineage>
        <taxon>Bacteria</taxon>
        <taxon>Bacillati</taxon>
        <taxon>Bacillota</taxon>
        <taxon>Bacilli</taxon>
        <taxon>Bacillales</taxon>
        <taxon>Bacillaceae</taxon>
        <taxon>Cytobacillus</taxon>
    </lineage>
</organism>
<evidence type="ECO:0000313" key="5">
    <source>
        <dbReference type="Proteomes" id="UP000247150"/>
    </source>
</evidence>
<name>A0A2V3A3F6_9BACI</name>
<dbReference type="AlphaFoldDB" id="A0A2V3A3F6"/>
<gene>
    <name evidence="4" type="ORF">DFO73_102237</name>
</gene>
<keyword evidence="2" id="KW-0812">Transmembrane</keyword>
<reference evidence="4 5" key="1">
    <citation type="submission" date="2018-05" db="EMBL/GenBank/DDBJ databases">
        <title>Freshwater and sediment microbial communities from various areas in North America, analyzing microbe dynamics in response to fracking.</title>
        <authorList>
            <person name="Lamendella R."/>
        </authorList>
    </citation>
    <scope>NUCLEOTIDE SEQUENCE [LARGE SCALE GENOMIC DNA]</scope>
    <source>
        <strain evidence="4 5">15_TX</strain>
    </source>
</reference>
<feature type="region of interest" description="Disordered" evidence="1">
    <location>
        <begin position="71"/>
        <end position="95"/>
    </location>
</feature>
<evidence type="ECO:0000256" key="1">
    <source>
        <dbReference type="SAM" id="MobiDB-lite"/>
    </source>
</evidence>
<dbReference type="EMBL" id="QGTW01000002">
    <property type="protein sequence ID" value="PWW31242.1"/>
    <property type="molecule type" value="Genomic_DNA"/>
</dbReference>
<comment type="caution">
    <text evidence="4">The sequence shown here is derived from an EMBL/GenBank/DDBJ whole genome shotgun (WGS) entry which is preliminary data.</text>
</comment>
<feature type="transmembrane region" description="Helical" evidence="2">
    <location>
        <begin position="49"/>
        <end position="67"/>
    </location>
</feature>
<dbReference type="OrthoDB" id="2873528at2"/>
<proteinExistence type="predicted"/>
<evidence type="ECO:0000259" key="3">
    <source>
        <dbReference type="Pfam" id="PF14285"/>
    </source>
</evidence>
<evidence type="ECO:0000256" key="2">
    <source>
        <dbReference type="SAM" id="Phobius"/>
    </source>
</evidence>
<protein>
    <submittedName>
        <fullName evidence="4">Uncharacterized protein DUF4367</fullName>
    </submittedName>
</protein>
<dbReference type="RefSeq" id="WP_110063782.1">
    <property type="nucleotide sequence ID" value="NZ_QGTW01000002.1"/>
</dbReference>
<dbReference type="Proteomes" id="UP000247150">
    <property type="component" value="Unassembled WGS sequence"/>
</dbReference>
<keyword evidence="2" id="KW-1133">Transmembrane helix</keyword>
<accession>A0A2V3A3F6</accession>
<keyword evidence="2" id="KW-0472">Membrane</keyword>
<dbReference type="Pfam" id="PF14285">
    <property type="entry name" value="DUF4367"/>
    <property type="match status" value="1"/>
</dbReference>
<evidence type="ECO:0000313" key="4">
    <source>
        <dbReference type="EMBL" id="PWW31242.1"/>
    </source>
</evidence>
<feature type="compositionally biased region" description="Acidic residues" evidence="1">
    <location>
        <begin position="243"/>
        <end position="255"/>
    </location>
</feature>